<dbReference type="AlphaFoldDB" id="A0AAJ0FIU7"/>
<name>A0AAJ0FIU7_9PEZI</name>
<reference evidence="1" key="1">
    <citation type="submission" date="2023-06" db="EMBL/GenBank/DDBJ databases">
        <title>Genome-scale phylogeny and comparative genomics of the fungal order Sordariales.</title>
        <authorList>
            <consortium name="Lawrence Berkeley National Laboratory"/>
            <person name="Hensen N."/>
            <person name="Bonometti L."/>
            <person name="Westerberg I."/>
            <person name="Brannstrom I.O."/>
            <person name="Guillou S."/>
            <person name="Cros-Aarteil S."/>
            <person name="Calhoun S."/>
            <person name="Haridas S."/>
            <person name="Kuo A."/>
            <person name="Mondo S."/>
            <person name="Pangilinan J."/>
            <person name="Riley R."/>
            <person name="Labutti K."/>
            <person name="Andreopoulos B."/>
            <person name="Lipzen A."/>
            <person name="Chen C."/>
            <person name="Yanf M."/>
            <person name="Daum C."/>
            <person name="Ng V."/>
            <person name="Clum A."/>
            <person name="Steindorff A."/>
            <person name="Ohm R."/>
            <person name="Martin F."/>
            <person name="Silar P."/>
            <person name="Natvig D."/>
            <person name="Lalanne C."/>
            <person name="Gautier V."/>
            <person name="Ament-Velasquez S.L."/>
            <person name="Kruys A."/>
            <person name="Hutchinson M.I."/>
            <person name="Powell A.J."/>
            <person name="Barry K."/>
            <person name="Miller A.N."/>
            <person name="Grigoriev I.V."/>
            <person name="Debuchy R."/>
            <person name="Gladieux P."/>
            <person name="Thoren M.H."/>
            <person name="Johannesson H."/>
        </authorList>
    </citation>
    <scope>NUCLEOTIDE SEQUENCE</scope>
    <source>
        <strain evidence="1">8032-3</strain>
    </source>
</reference>
<dbReference type="GeneID" id="85305648"/>
<dbReference type="Proteomes" id="UP001244011">
    <property type="component" value="Unassembled WGS sequence"/>
</dbReference>
<keyword evidence="2" id="KW-1185">Reference proteome</keyword>
<organism evidence="1 2">
    <name type="scientific">Phialemonium atrogriseum</name>
    <dbReference type="NCBI Taxonomy" id="1093897"/>
    <lineage>
        <taxon>Eukaryota</taxon>
        <taxon>Fungi</taxon>
        <taxon>Dikarya</taxon>
        <taxon>Ascomycota</taxon>
        <taxon>Pezizomycotina</taxon>
        <taxon>Sordariomycetes</taxon>
        <taxon>Sordariomycetidae</taxon>
        <taxon>Cephalothecales</taxon>
        <taxon>Cephalothecaceae</taxon>
        <taxon>Phialemonium</taxon>
    </lineage>
</organism>
<comment type="caution">
    <text evidence="1">The sequence shown here is derived from an EMBL/GenBank/DDBJ whole genome shotgun (WGS) entry which is preliminary data.</text>
</comment>
<dbReference type="RefSeq" id="XP_060280971.1">
    <property type="nucleotide sequence ID" value="XM_060422461.1"/>
</dbReference>
<protein>
    <submittedName>
        <fullName evidence="1">Uncharacterized protein</fullName>
    </submittedName>
</protein>
<dbReference type="EMBL" id="MU839018">
    <property type="protein sequence ID" value="KAK1764758.1"/>
    <property type="molecule type" value="Genomic_DNA"/>
</dbReference>
<accession>A0AAJ0FIU7</accession>
<gene>
    <name evidence="1" type="ORF">QBC33DRAFT_182561</name>
</gene>
<proteinExistence type="predicted"/>
<sequence length="205" mass="22272">MIVLPFPSYCSPSSFVPIIESTDSGISPAQIEGAPFGSDGNGTASSLEMMIAIIGSNKENCPPTAFSLALCRDYLIRVKMAGQGTSLCPCLAGRHRPSMALSPGTKVLYILAWIFRLKIRYQVDHKTFDKRLDDAVVTCLVSPRPRPAAVRPQSSIQLHKLQSWLRLRHHNLPPGLVLVVHDVKRLVELPAGLDVSDAPPHMGAA</sequence>
<evidence type="ECO:0000313" key="2">
    <source>
        <dbReference type="Proteomes" id="UP001244011"/>
    </source>
</evidence>
<evidence type="ECO:0000313" key="1">
    <source>
        <dbReference type="EMBL" id="KAK1764758.1"/>
    </source>
</evidence>